<dbReference type="SMART" id="SM00332">
    <property type="entry name" value="PP2Cc"/>
    <property type="match status" value="1"/>
</dbReference>
<dbReference type="RefSeq" id="WP_284304880.1">
    <property type="nucleotide sequence ID" value="NZ_BSUO01000001.1"/>
</dbReference>
<dbReference type="Gene3D" id="3.60.40.10">
    <property type="entry name" value="PPM-type phosphatase domain"/>
    <property type="match status" value="1"/>
</dbReference>
<organism evidence="3 4">
    <name type="scientific">Mobilicoccus caccae</name>
    <dbReference type="NCBI Taxonomy" id="1859295"/>
    <lineage>
        <taxon>Bacteria</taxon>
        <taxon>Bacillati</taxon>
        <taxon>Actinomycetota</taxon>
        <taxon>Actinomycetes</taxon>
        <taxon>Micrococcales</taxon>
        <taxon>Dermatophilaceae</taxon>
        <taxon>Mobilicoccus</taxon>
    </lineage>
</organism>
<dbReference type="CDD" id="cd00143">
    <property type="entry name" value="PP2Cc"/>
    <property type="match status" value="1"/>
</dbReference>
<feature type="domain" description="PPM-type phosphatase" evidence="2">
    <location>
        <begin position="132"/>
        <end position="407"/>
    </location>
</feature>
<proteinExistence type="predicted"/>
<protein>
    <recommendedName>
        <fullName evidence="2">PPM-type phosphatase domain-containing protein</fullName>
    </recommendedName>
</protein>
<sequence>MTHPDGTDPRPPAEGADAPLVSDEADPLTSDEATEELRACPACGNTTGAGQFCEACGTQVDREPEVSERSGGMLVLGTPEAAESSPDAAGPDADAQTCEECGGGFLDGYCEQCGSPRPDPRDHTEDPAADWVAGVCDVGIQHRFNQDAMALAVAEDRAALVVCDGVSSALRSEDASQAAADAAVAVLSRATSTGVGVPSALVPALSSRLDSAADAAADAVADVTDEVHRDLEAAGTDVAAHSNPSCTFVAAAIEGAHVVVGSVGDSRAYWFPDAGEAVRLTRDDSVAEERVDLGVPRAEAETGPGSHTITRWMGVDSPDHTPRKAPLDVETPGWLLLCSDGLWNYASEPADLAAVLADVALAGTDETEEADTHALTRIAPLTLARGLVTWAKAKGGHDNITVIAARLQDERKAASDG</sequence>
<evidence type="ECO:0000259" key="2">
    <source>
        <dbReference type="PROSITE" id="PS51746"/>
    </source>
</evidence>
<gene>
    <name evidence="3" type="ORF">GCM10025883_33690</name>
</gene>
<reference evidence="4" key="1">
    <citation type="journal article" date="2019" name="Int. J. Syst. Evol. Microbiol.">
        <title>The Global Catalogue of Microorganisms (GCM) 10K type strain sequencing project: providing services to taxonomists for standard genome sequencing and annotation.</title>
        <authorList>
            <consortium name="The Broad Institute Genomics Platform"/>
            <consortium name="The Broad Institute Genome Sequencing Center for Infectious Disease"/>
            <person name="Wu L."/>
            <person name="Ma J."/>
        </authorList>
    </citation>
    <scope>NUCLEOTIDE SEQUENCE [LARGE SCALE GENOMIC DNA]</scope>
    <source>
        <strain evidence="4">NBRC 113072</strain>
    </source>
</reference>
<keyword evidence="4" id="KW-1185">Reference proteome</keyword>
<dbReference type="Proteomes" id="UP001157126">
    <property type="component" value="Unassembled WGS sequence"/>
</dbReference>
<accession>A0ABQ6IXA3</accession>
<evidence type="ECO:0000313" key="4">
    <source>
        <dbReference type="Proteomes" id="UP001157126"/>
    </source>
</evidence>
<dbReference type="EMBL" id="BSUO01000001">
    <property type="protein sequence ID" value="GMA41324.1"/>
    <property type="molecule type" value="Genomic_DNA"/>
</dbReference>
<feature type="region of interest" description="Disordered" evidence="1">
    <location>
        <begin position="298"/>
        <end position="317"/>
    </location>
</feature>
<dbReference type="SUPFAM" id="SSF81606">
    <property type="entry name" value="PP2C-like"/>
    <property type="match status" value="1"/>
</dbReference>
<dbReference type="InterPro" id="IPR001932">
    <property type="entry name" value="PPM-type_phosphatase-like_dom"/>
</dbReference>
<evidence type="ECO:0000256" key="1">
    <source>
        <dbReference type="SAM" id="MobiDB-lite"/>
    </source>
</evidence>
<dbReference type="PROSITE" id="PS51746">
    <property type="entry name" value="PPM_2"/>
    <property type="match status" value="1"/>
</dbReference>
<evidence type="ECO:0000313" key="3">
    <source>
        <dbReference type="EMBL" id="GMA41324.1"/>
    </source>
</evidence>
<name>A0ABQ6IXA3_9MICO</name>
<comment type="caution">
    <text evidence="3">The sequence shown here is derived from an EMBL/GenBank/DDBJ whole genome shotgun (WGS) entry which is preliminary data.</text>
</comment>
<feature type="region of interest" description="Disordered" evidence="1">
    <location>
        <begin position="1"/>
        <end position="34"/>
    </location>
</feature>
<dbReference type="SMART" id="SM00331">
    <property type="entry name" value="PP2C_SIG"/>
    <property type="match status" value="1"/>
</dbReference>
<dbReference type="Pfam" id="PF13672">
    <property type="entry name" value="PP2C_2"/>
    <property type="match status" value="1"/>
</dbReference>
<dbReference type="InterPro" id="IPR036457">
    <property type="entry name" value="PPM-type-like_dom_sf"/>
</dbReference>